<dbReference type="GO" id="GO:0004519">
    <property type="term" value="F:endonuclease activity"/>
    <property type="evidence" value="ECO:0007669"/>
    <property type="project" value="UniProtKB-KW"/>
</dbReference>
<dbReference type="InterPro" id="IPR001584">
    <property type="entry name" value="Integrase_cat-core"/>
</dbReference>
<dbReference type="Proteomes" id="UP000663874">
    <property type="component" value="Unassembled WGS sequence"/>
</dbReference>
<dbReference type="InterPro" id="IPR043502">
    <property type="entry name" value="DNA/RNA_pol_sf"/>
</dbReference>
<dbReference type="EMBL" id="CAJOBE010015700">
    <property type="protein sequence ID" value="CAF4192557.1"/>
    <property type="molecule type" value="Genomic_DNA"/>
</dbReference>
<dbReference type="SUPFAM" id="SSF53098">
    <property type="entry name" value="Ribonuclease H-like"/>
    <property type="match status" value="1"/>
</dbReference>
<dbReference type="Gene3D" id="3.10.20.370">
    <property type="match status" value="1"/>
</dbReference>
<evidence type="ECO:0000256" key="2">
    <source>
        <dbReference type="ARBA" id="ARBA00022695"/>
    </source>
</evidence>
<dbReference type="InterPro" id="IPR041373">
    <property type="entry name" value="RT_RNaseH"/>
</dbReference>
<dbReference type="AlphaFoldDB" id="A0A820AFW5"/>
<keyword evidence="2" id="KW-0548">Nucleotidyltransferase</keyword>
<dbReference type="PANTHER" id="PTHR37984">
    <property type="entry name" value="PROTEIN CBG26694"/>
    <property type="match status" value="1"/>
</dbReference>
<evidence type="ECO:0000256" key="1">
    <source>
        <dbReference type="ARBA" id="ARBA00022679"/>
    </source>
</evidence>
<dbReference type="Pfam" id="PF00665">
    <property type="entry name" value="rve"/>
    <property type="match status" value="1"/>
</dbReference>
<name>A0A820AFW5_9BILA</name>
<organism evidence="8 9">
    <name type="scientific">Rotaria sordida</name>
    <dbReference type="NCBI Taxonomy" id="392033"/>
    <lineage>
        <taxon>Eukaryota</taxon>
        <taxon>Metazoa</taxon>
        <taxon>Spiralia</taxon>
        <taxon>Gnathifera</taxon>
        <taxon>Rotifera</taxon>
        <taxon>Eurotatoria</taxon>
        <taxon>Bdelloidea</taxon>
        <taxon>Philodinida</taxon>
        <taxon>Philodinidae</taxon>
        <taxon>Rotaria</taxon>
    </lineage>
</organism>
<dbReference type="GO" id="GO:0016787">
    <property type="term" value="F:hydrolase activity"/>
    <property type="evidence" value="ECO:0007669"/>
    <property type="project" value="UniProtKB-KW"/>
</dbReference>
<accession>A0A820AFW5</accession>
<dbReference type="CDD" id="cd09274">
    <property type="entry name" value="RNase_HI_RT_Ty3"/>
    <property type="match status" value="1"/>
</dbReference>
<feature type="non-terminal residue" evidence="8">
    <location>
        <position position="1"/>
    </location>
</feature>
<proteinExistence type="predicted"/>
<evidence type="ECO:0000259" key="7">
    <source>
        <dbReference type="PROSITE" id="PS50994"/>
    </source>
</evidence>
<keyword evidence="1" id="KW-0808">Transferase</keyword>
<comment type="caution">
    <text evidence="8">The sequence shown here is derived from an EMBL/GenBank/DDBJ whole genome shotgun (WGS) entry which is preliminary data.</text>
</comment>
<gene>
    <name evidence="8" type="ORF">FNK824_LOCUS35830</name>
</gene>
<keyword evidence="4" id="KW-0255">Endonuclease</keyword>
<dbReference type="InterPro" id="IPR012337">
    <property type="entry name" value="RNaseH-like_sf"/>
</dbReference>
<dbReference type="PROSITE" id="PS50994">
    <property type="entry name" value="INTEGRASE"/>
    <property type="match status" value="1"/>
</dbReference>
<dbReference type="GO" id="GO:0003676">
    <property type="term" value="F:nucleic acid binding"/>
    <property type="evidence" value="ECO:0007669"/>
    <property type="project" value="InterPro"/>
</dbReference>
<evidence type="ECO:0000313" key="9">
    <source>
        <dbReference type="Proteomes" id="UP000663874"/>
    </source>
</evidence>
<keyword evidence="3" id="KW-0540">Nuclease</keyword>
<dbReference type="SUPFAM" id="SSF56672">
    <property type="entry name" value="DNA/RNA polymerases"/>
    <property type="match status" value="1"/>
</dbReference>
<dbReference type="PANTHER" id="PTHR37984:SF15">
    <property type="entry name" value="INTEGRASE CATALYTIC DOMAIN-CONTAINING PROTEIN"/>
    <property type="match status" value="1"/>
</dbReference>
<evidence type="ECO:0000256" key="6">
    <source>
        <dbReference type="ARBA" id="ARBA00022918"/>
    </source>
</evidence>
<evidence type="ECO:0000256" key="4">
    <source>
        <dbReference type="ARBA" id="ARBA00022759"/>
    </source>
</evidence>
<dbReference type="InterPro" id="IPR050951">
    <property type="entry name" value="Retrovirus_Pol_polyprotein"/>
</dbReference>
<dbReference type="GO" id="GO:0003964">
    <property type="term" value="F:RNA-directed DNA polymerase activity"/>
    <property type="evidence" value="ECO:0007669"/>
    <property type="project" value="UniProtKB-KW"/>
</dbReference>
<dbReference type="Gene3D" id="3.30.420.10">
    <property type="entry name" value="Ribonuclease H-like superfamily/Ribonuclease H"/>
    <property type="match status" value="1"/>
</dbReference>
<evidence type="ECO:0000313" key="8">
    <source>
        <dbReference type="EMBL" id="CAF4192557.1"/>
    </source>
</evidence>
<protein>
    <recommendedName>
        <fullName evidence="7">Integrase catalytic domain-containing protein</fullName>
    </recommendedName>
</protein>
<sequence>MQDHGKGEQPVAFMSQKLNKQQQNWSTTEKECFAVVSSIRKWHHYISGREFIVRTDHHALCWLNRKYNNNPKLSRWRMALQDYTFRIEHVKGKINCVADCLSRYPVNPPYDDVEIEQRSVSVQTEIQQSIVGAVTTRRMHQRSLELPDLKQTAAEPIHRLIDPTLTTAQHVQQSVDQIPITEKPVQELIDSTSTAVKPVQHSIDPISTTAKNFQQSPTTESSQQINLSNRTNEIKVFTNEELKHYQQQDVPIRKIIEDIRKKPFSSEYCLINGILHRNINRFNGIRKVPVVPKIKVKDILLAYHNSSMNGAHFDVAQHIKSCPNCSINKVSRRKPNGHLNPVNPPQGVWENLAMDFMGPITPPSSSGNKYILVITDLLSKFVVGKATRDNSALSAAKVLVEDVILKYGTPNQILTDNGTHFIAELFNSITSLHGICHVYTTPYNPQSNGTCERFNSSMCNSLAA</sequence>
<evidence type="ECO:0000256" key="3">
    <source>
        <dbReference type="ARBA" id="ARBA00022722"/>
    </source>
</evidence>
<feature type="domain" description="Integrase catalytic" evidence="7">
    <location>
        <begin position="340"/>
        <end position="464"/>
    </location>
</feature>
<dbReference type="Pfam" id="PF17917">
    <property type="entry name" value="RT_RNaseH"/>
    <property type="match status" value="1"/>
</dbReference>
<dbReference type="InterPro" id="IPR036397">
    <property type="entry name" value="RNaseH_sf"/>
</dbReference>
<evidence type="ECO:0000256" key="5">
    <source>
        <dbReference type="ARBA" id="ARBA00022801"/>
    </source>
</evidence>
<reference evidence="8" key="1">
    <citation type="submission" date="2021-02" db="EMBL/GenBank/DDBJ databases">
        <authorList>
            <person name="Nowell W R."/>
        </authorList>
    </citation>
    <scope>NUCLEOTIDE SEQUENCE</scope>
</reference>
<keyword evidence="5" id="KW-0378">Hydrolase</keyword>
<dbReference type="GO" id="GO:0015074">
    <property type="term" value="P:DNA integration"/>
    <property type="evidence" value="ECO:0007669"/>
    <property type="project" value="InterPro"/>
</dbReference>
<keyword evidence="6" id="KW-0695">RNA-directed DNA polymerase</keyword>